<comment type="caution">
    <text evidence="12">The sequence shown here is derived from an EMBL/GenBank/DDBJ whole genome shotgun (WGS) entry which is preliminary data.</text>
</comment>
<comment type="subcellular location">
    <subcellularLocation>
        <location evidence="1 11">Cell membrane</location>
        <topology evidence="1 11">Multi-pass membrane protein</topology>
    </subcellularLocation>
</comment>
<dbReference type="NCBIfam" id="TIGR00123">
    <property type="entry name" value="cbiM"/>
    <property type="match status" value="1"/>
</dbReference>
<evidence type="ECO:0000256" key="4">
    <source>
        <dbReference type="ARBA" id="ARBA00022475"/>
    </source>
</evidence>
<evidence type="ECO:0000256" key="11">
    <source>
        <dbReference type="HAMAP-Rule" id="MF_01462"/>
    </source>
</evidence>
<dbReference type="NCBIfam" id="NF006184">
    <property type="entry name" value="PRK08319.1"/>
    <property type="match status" value="1"/>
</dbReference>
<feature type="transmembrane region" description="Helical" evidence="11">
    <location>
        <begin position="45"/>
        <end position="66"/>
    </location>
</feature>
<keyword evidence="2 11" id="KW-0171">Cobalt transport</keyword>
<keyword evidence="6 11" id="KW-0812">Transmembrane</keyword>
<keyword evidence="7 11" id="KW-1133">Transmembrane helix</keyword>
<dbReference type="InterPro" id="IPR018024">
    <property type="entry name" value="CbiM"/>
</dbReference>
<feature type="transmembrane region" description="Helical" evidence="11">
    <location>
        <begin position="109"/>
        <end position="128"/>
    </location>
</feature>
<dbReference type="UniPathway" id="UPA00148"/>
<accession>A0A4S1CN60</accession>
<evidence type="ECO:0000256" key="5">
    <source>
        <dbReference type="ARBA" id="ARBA00022573"/>
    </source>
</evidence>
<name>A0A4S1CN60_9BACT</name>
<comment type="similarity">
    <text evidence="11">Belongs to the CbiM family.</text>
</comment>
<keyword evidence="10 11" id="KW-0170">Cobalt</keyword>
<comment type="pathway">
    <text evidence="11">Cofactor biosynthesis; adenosylcobalamin biosynthesis.</text>
</comment>
<evidence type="ECO:0000256" key="1">
    <source>
        <dbReference type="ARBA" id="ARBA00004651"/>
    </source>
</evidence>
<dbReference type="GO" id="GO:0009236">
    <property type="term" value="P:cobalamin biosynthetic process"/>
    <property type="evidence" value="ECO:0007669"/>
    <property type="project" value="UniProtKB-UniRule"/>
</dbReference>
<comment type="function">
    <text evidence="11">Part of the energy-coupling factor (ECF) transporter complex CbiMNOQ involved in cobalt import.</text>
</comment>
<keyword evidence="4 11" id="KW-1003">Cell membrane</keyword>
<keyword evidence="13" id="KW-1185">Reference proteome</keyword>
<gene>
    <name evidence="11" type="primary">cbiM</name>
    <name evidence="12" type="ORF">E4633_05470</name>
</gene>
<evidence type="ECO:0000256" key="7">
    <source>
        <dbReference type="ARBA" id="ARBA00022989"/>
    </source>
</evidence>
<evidence type="ECO:0000256" key="2">
    <source>
        <dbReference type="ARBA" id="ARBA00022426"/>
    </source>
</evidence>
<feature type="transmembrane region" description="Helical" evidence="11">
    <location>
        <begin position="185"/>
        <end position="205"/>
    </location>
</feature>
<evidence type="ECO:0000313" key="13">
    <source>
        <dbReference type="Proteomes" id="UP000306416"/>
    </source>
</evidence>
<dbReference type="Proteomes" id="UP000306416">
    <property type="component" value="Unassembled WGS sequence"/>
</dbReference>
<dbReference type="GO" id="GO:0015087">
    <property type="term" value="F:cobalt ion transmembrane transporter activity"/>
    <property type="evidence" value="ECO:0007669"/>
    <property type="project" value="UniProtKB-UniRule"/>
</dbReference>
<evidence type="ECO:0000256" key="8">
    <source>
        <dbReference type="ARBA" id="ARBA00023065"/>
    </source>
</evidence>
<keyword evidence="8 11" id="KW-0406">Ion transport</keyword>
<feature type="transmembrane region" description="Helical" evidence="11">
    <location>
        <begin position="7"/>
        <end position="25"/>
    </location>
</feature>
<dbReference type="Gene3D" id="1.10.1760.20">
    <property type="match status" value="1"/>
</dbReference>
<dbReference type="PANTHER" id="PTHR43627">
    <property type="match status" value="1"/>
</dbReference>
<dbReference type="HAMAP" id="MF_01462">
    <property type="entry name" value="CbiM"/>
    <property type="match status" value="1"/>
</dbReference>
<keyword evidence="9 11" id="KW-0472">Membrane</keyword>
<dbReference type="InterPro" id="IPR002751">
    <property type="entry name" value="CbiM/NikMN"/>
</dbReference>
<feature type="transmembrane region" description="Helical" evidence="11">
    <location>
        <begin position="78"/>
        <end position="103"/>
    </location>
</feature>
<dbReference type="GO" id="GO:0043190">
    <property type="term" value="C:ATP-binding cassette (ABC) transporter complex"/>
    <property type="evidence" value="ECO:0007669"/>
    <property type="project" value="InterPro"/>
</dbReference>
<proteinExistence type="inferred from homology"/>
<dbReference type="Pfam" id="PF01891">
    <property type="entry name" value="CbiM"/>
    <property type="match status" value="1"/>
</dbReference>
<dbReference type="RefSeq" id="WP_135869584.1">
    <property type="nucleotide sequence ID" value="NZ_SRSC01000001.1"/>
</dbReference>
<comment type="subunit">
    <text evidence="11">Forms an energy-coupling factor (ECF) transporter complex composed of an ATP-binding protein (A component, CbiO), a transmembrane protein (T component, CbiQ) and 2 possible substrate-capture proteins (S components, CbiM and CbiN) of unknown stoichimetry.</text>
</comment>
<reference evidence="12 13" key="1">
    <citation type="submission" date="2019-04" db="EMBL/GenBank/DDBJ databases">
        <title>Geobacter oryzae sp. nov., ferric-reducing bacteria isolated from paddy soil.</title>
        <authorList>
            <person name="Xu Z."/>
            <person name="Masuda Y."/>
            <person name="Itoh H."/>
            <person name="Senoo K."/>
        </authorList>
    </citation>
    <scope>NUCLEOTIDE SEQUENCE [LARGE SCALE GENOMIC DNA]</scope>
    <source>
        <strain evidence="12 13">Red111</strain>
    </source>
</reference>
<protein>
    <recommendedName>
        <fullName evidence="11">Cobalt transport protein CbiM</fullName>
    </recommendedName>
    <alternativeName>
        <fullName evidence="11">Energy-coupling factor transporter probable substrate-capture protein CbiM</fullName>
        <shortName evidence="11">ECF transporter S component CbiM</shortName>
    </alternativeName>
</protein>
<evidence type="ECO:0000256" key="6">
    <source>
        <dbReference type="ARBA" id="ARBA00022692"/>
    </source>
</evidence>
<keyword evidence="5 11" id="KW-0169">Cobalamin biosynthesis</keyword>
<evidence type="ECO:0000313" key="12">
    <source>
        <dbReference type="EMBL" id="TGU75288.1"/>
    </source>
</evidence>
<sequence>MHISEGILPFSWALAWYLVLVPFLALGARRLNTLAREDLSLKPLVGLLTAVVFIISCMPIPVPTAGTCSHPCGTGVSAILVGPLISVVVAAVSLLIQALFLAHGGLSTLGANALSMGVIGSFAAWFTFRALRRMGGSLGVAGFFAGIVADWATYTATSLFLALGIRGDAPLWPLFAKVVVAFLPTQLPLGILEGVITAGMVTLLYRKRPDLLVRMRVITEKEGAVNG</sequence>
<dbReference type="EMBL" id="SRSC01000001">
    <property type="protein sequence ID" value="TGU75288.1"/>
    <property type="molecule type" value="Genomic_DNA"/>
</dbReference>
<feature type="transmembrane region" description="Helical" evidence="11">
    <location>
        <begin position="140"/>
        <end position="165"/>
    </location>
</feature>
<dbReference type="AlphaFoldDB" id="A0A4S1CN60"/>
<organism evidence="12 13">
    <name type="scientific">Geomonas terrae</name>
    <dbReference type="NCBI Taxonomy" id="2562681"/>
    <lineage>
        <taxon>Bacteria</taxon>
        <taxon>Pseudomonadati</taxon>
        <taxon>Thermodesulfobacteriota</taxon>
        <taxon>Desulfuromonadia</taxon>
        <taxon>Geobacterales</taxon>
        <taxon>Geobacteraceae</taxon>
        <taxon>Geomonas</taxon>
    </lineage>
</organism>
<keyword evidence="3 11" id="KW-0813">Transport</keyword>
<evidence type="ECO:0000256" key="10">
    <source>
        <dbReference type="ARBA" id="ARBA00023285"/>
    </source>
</evidence>
<evidence type="ECO:0000256" key="9">
    <source>
        <dbReference type="ARBA" id="ARBA00023136"/>
    </source>
</evidence>
<dbReference type="PANTHER" id="PTHR43627:SF1">
    <property type="entry name" value="COBALT TRANSPORT PROTEIN CBIM"/>
    <property type="match status" value="1"/>
</dbReference>
<evidence type="ECO:0000256" key="3">
    <source>
        <dbReference type="ARBA" id="ARBA00022448"/>
    </source>
</evidence>